<dbReference type="OrthoDB" id="4850726at2759"/>
<dbReference type="Proteomes" id="UP000184063">
    <property type="component" value="Unassembled WGS sequence"/>
</dbReference>
<dbReference type="Pfam" id="PF06985">
    <property type="entry name" value="HET"/>
    <property type="match status" value="1"/>
</dbReference>
<dbReference type="AlphaFoldDB" id="A0A1M3TWQ7"/>
<organism evidence="2 3">
    <name type="scientific">Aspergillus luchuensis (strain CBS 106.47)</name>
    <dbReference type="NCBI Taxonomy" id="1137211"/>
    <lineage>
        <taxon>Eukaryota</taxon>
        <taxon>Fungi</taxon>
        <taxon>Dikarya</taxon>
        <taxon>Ascomycota</taxon>
        <taxon>Pezizomycotina</taxon>
        <taxon>Eurotiomycetes</taxon>
        <taxon>Eurotiomycetidae</taxon>
        <taxon>Eurotiales</taxon>
        <taxon>Aspergillaceae</taxon>
        <taxon>Aspergillus</taxon>
        <taxon>Aspergillus subgen. Circumdati</taxon>
    </lineage>
</organism>
<reference evidence="3" key="1">
    <citation type="journal article" date="2017" name="Genome Biol.">
        <title>Comparative genomics reveals high biological diversity and specific adaptations in the industrially and medically important fungal genus Aspergillus.</title>
        <authorList>
            <person name="de Vries R.P."/>
            <person name="Riley R."/>
            <person name="Wiebenga A."/>
            <person name="Aguilar-Osorio G."/>
            <person name="Amillis S."/>
            <person name="Uchima C.A."/>
            <person name="Anderluh G."/>
            <person name="Asadollahi M."/>
            <person name="Askin M."/>
            <person name="Barry K."/>
            <person name="Battaglia E."/>
            <person name="Bayram O."/>
            <person name="Benocci T."/>
            <person name="Braus-Stromeyer S.A."/>
            <person name="Caldana C."/>
            <person name="Canovas D."/>
            <person name="Cerqueira G.C."/>
            <person name="Chen F."/>
            <person name="Chen W."/>
            <person name="Choi C."/>
            <person name="Clum A."/>
            <person name="Dos Santos R.A."/>
            <person name="Damasio A.R."/>
            <person name="Diallinas G."/>
            <person name="Emri T."/>
            <person name="Fekete E."/>
            <person name="Flipphi M."/>
            <person name="Freyberg S."/>
            <person name="Gallo A."/>
            <person name="Gournas C."/>
            <person name="Habgood R."/>
            <person name="Hainaut M."/>
            <person name="Harispe M.L."/>
            <person name="Henrissat B."/>
            <person name="Hilden K.S."/>
            <person name="Hope R."/>
            <person name="Hossain A."/>
            <person name="Karabika E."/>
            <person name="Karaffa L."/>
            <person name="Karanyi Z."/>
            <person name="Krasevec N."/>
            <person name="Kuo A."/>
            <person name="Kusch H."/>
            <person name="LaButti K."/>
            <person name="Lagendijk E.L."/>
            <person name="Lapidus A."/>
            <person name="Levasseur A."/>
            <person name="Lindquist E."/>
            <person name="Lipzen A."/>
            <person name="Logrieco A.F."/>
            <person name="MacCabe A."/>
            <person name="Maekelae M.R."/>
            <person name="Malavazi I."/>
            <person name="Melin P."/>
            <person name="Meyer V."/>
            <person name="Mielnichuk N."/>
            <person name="Miskei M."/>
            <person name="Molnar A.P."/>
            <person name="Mule G."/>
            <person name="Ngan C.Y."/>
            <person name="Orejas M."/>
            <person name="Orosz E."/>
            <person name="Ouedraogo J.P."/>
            <person name="Overkamp K.M."/>
            <person name="Park H.-S."/>
            <person name="Perrone G."/>
            <person name="Piumi F."/>
            <person name="Punt P.J."/>
            <person name="Ram A.F."/>
            <person name="Ramon A."/>
            <person name="Rauscher S."/>
            <person name="Record E."/>
            <person name="Riano-Pachon D.M."/>
            <person name="Robert V."/>
            <person name="Roehrig J."/>
            <person name="Ruller R."/>
            <person name="Salamov A."/>
            <person name="Salih N.S."/>
            <person name="Samson R.A."/>
            <person name="Sandor E."/>
            <person name="Sanguinetti M."/>
            <person name="Schuetze T."/>
            <person name="Sepcic K."/>
            <person name="Shelest E."/>
            <person name="Sherlock G."/>
            <person name="Sophianopoulou V."/>
            <person name="Squina F.M."/>
            <person name="Sun H."/>
            <person name="Susca A."/>
            <person name="Todd R.B."/>
            <person name="Tsang A."/>
            <person name="Unkles S.E."/>
            <person name="van de Wiele N."/>
            <person name="van Rossen-Uffink D."/>
            <person name="Oliveira J.V."/>
            <person name="Vesth T.C."/>
            <person name="Visser J."/>
            <person name="Yu J.-H."/>
            <person name="Zhou M."/>
            <person name="Andersen M.R."/>
            <person name="Archer D.B."/>
            <person name="Baker S.E."/>
            <person name="Benoit I."/>
            <person name="Brakhage A.A."/>
            <person name="Braus G.H."/>
            <person name="Fischer R."/>
            <person name="Frisvad J.C."/>
            <person name="Goldman G.H."/>
            <person name="Houbraken J."/>
            <person name="Oakley B."/>
            <person name="Pocsi I."/>
            <person name="Scazzocchio C."/>
            <person name="Seiboth B."/>
            <person name="vanKuyk P.A."/>
            <person name="Wortman J."/>
            <person name="Dyer P.S."/>
            <person name="Grigoriev I.V."/>
        </authorList>
    </citation>
    <scope>NUCLEOTIDE SEQUENCE [LARGE SCALE GENOMIC DNA]</scope>
    <source>
        <strain evidence="3">CBS 106.47</strain>
    </source>
</reference>
<name>A0A1M3TWQ7_ASPLC</name>
<dbReference type="InterPro" id="IPR052895">
    <property type="entry name" value="HetReg/Transcr_Mod"/>
</dbReference>
<sequence length="611" mass="70674">MSFQYHKLDPNQRQIRLLSIHLSITGRGPIHCSLRTVSLDNSPVFEALSYVWGTEDATEQIVLDGKEFYVKPNVAKALYQLRSTFKRRDVWVDAICINQGDIGEKNTQVPLMATIYTSAARVVAVLGDATPEIKLAVACAERYIEKRFTKRALYWWWLDVASVFSDNARANRLRAVCGTSRGIIQIMTKPYWFRMWTYQEYLLPKRQPIAVCGDLKYKASTVLDEYGMESIFSAGPKFERCYNSTSLGQLYFTTSLEFDQVRNYDKVRLIRPNRKFGGHGNTPLNHFERASHRKCHNPKDRIYALYGVIPDLQKAFPPDYNKTFEQVALETTIWLIGREESKFLTLAPCAAPNTWNTRLPSWVLDYRSDPAHFITSYRELPHLLRYEDFCAYMEKAKQPHNGLERIITKLSDNESILHLPARRFAKCEAVLQFSMETRMIASQLIKVFEMIEERWKDIDCIEYLQQHLIDTWSAYNLGSKGFYPDDKIRGMLSKIAELDLPVTRTEMWETEGVSTVIFEHLRVLGGHWLFLAHNSYLSLFGISRETVEDEDIFTIPDRLSRPLILRISDTVVNKGEKPCYKVVGQAIAGRVCHRSMLEAFTQQSIEEFLVI</sequence>
<evidence type="ECO:0000313" key="3">
    <source>
        <dbReference type="Proteomes" id="UP000184063"/>
    </source>
</evidence>
<feature type="domain" description="Heterokaryon incompatibility" evidence="1">
    <location>
        <begin position="45"/>
        <end position="200"/>
    </location>
</feature>
<evidence type="ECO:0000313" key="2">
    <source>
        <dbReference type="EMBL" id="OJZ91203.1"/>
    </source>
</evidence>
<dbReference type="EMBL" id="KV878237">
    <property type="protein sequence ID" value="OJZ91203.1"/>
    <property type="molecule type" value="Genomic_DNA"/>
</dbReference>
<protein>
    <recommendedName>
        <fullName evidence="1">Heterokaryon incompatibility domain-containing protein</fullName>
    </recommendedName>
</protein>
<accession>A0A1M3TWQ7</accession>
<proteinExistence type="predicted"/>
<gene>
    <name evidence="2" type="ORF">ASPFODRAFT_706886</name>
</gene>
<evidence type="ECO:0000259" key="1">
    <source>
        <dbReference type="Pfam" id="PF06985"/>
    </source>
</evidence>
<dbReference type="VEuPathDB" id="FungiDB:ASPFODRAFT_706886"/>
<dbReference type="PANTHER" id="PTHR24148:SF64">
    <property type="entry name" value="HETEROKARYON INCOMPATIBILITY DOMAIN-CONTAINING PROTEIN"/>
    <property type="match status" value="1"/>
</dbReference>
<dbReference type="PANTHER" id="PTHR24148">
    <property type="entry name" value="ANKYRIN REPEAT DOMAIN-CONTAINING PROTEIN 39 HOMOLOG-RELATED"/>
    <property type="match status" value="1"/>
</dbReference>
<dbReference type="InterPro" id="IPR010730">
    <property type="entry name" value="HET"/>
</dbReference>